<dbReference type="PANTHER" id="PTHR42884">
    <property type="entry name" value="PROPROTEIN CONVERTASE SUBTILISIN/KEXIN-RELATED"/>
    <property type="match status" value="1"/>
</dbReference>
<evidence type="ECO:0000256" key="1">
    <source>
        <dbReference type="ARBA" id="ARBA00004370"/>
    </source>
</evidence>
<dbReference type="SUPFAM" id="SSF49785">
    <property type="entry name" value="Galactose-binding domain-like"/>
    <property type="match status" value="1"/>
</dbReference>
<dbReference type="Gene3D" id="3.40.50.200">
    <property type="entry name" value="Peptidase S8/S53 domain"/>
    <property type="match status" value="1"/>
</dbReference>
<reference evidence="19 20" key="1">
    <citation type="submission" date="2016-10" db="EMBL/GenBank/DDBJ databases">
        <authorList>
            <person name="de Groot N.N."/>
        </authorList>
    </citation>
    <scope>NUCLEOTIDE SEQUENCE [LARGE SCALE GENOMIC DNA]</scope>
    <source>
        <strain evidence="19 20">CBS 141442</strain>
    </source>
</reference>
<feature type="active site" description="Charge relay system" evidence="13 14">
    <location>
        <position position="417"/>
    </location>
</feature>
<dbReference type="SUPFAM" id="SSF52743">
    <property type="entry name" value="Subtilisin-like"/>
    <property type="match status" value="1"/>
</dbReference>
<evidence type="ECO:0000256" key="13">
    <source>
        <dbReference type="PIRSR" id="PIRSR615500-1"/>
    </source>
</evidence>
<keyword evidence="3 14" id="KW-0645">Protease</keyword>
<keyword evidence="6 14" id="KW-0378">Hydrolase</keyword>
<dbReference type="InterPro" id="IPR022398">
    <property type="entry name" value="Peptidase_S8_His-AS"/>
</dbReference>
<keyword evidence="5 17" id="KW-0732">Signal</keyword>
<evidence type="ECO:0000256" key="15">
    <source>
        <dbReference type="SAM" id="MobiDB-lite"/>
    </source>
</evidence>
<dbReference type="Proteomes" id="UP000182334">
    <property type="component" value="Chromosome III"/>
</dbReference>
<dbReference type="AlphaFoldDB" id="A0A1L0D723"/>
<evidence type="ECO:0000313" key="20">
    <source>
        <dbReference type="Proteomes" id="UP000182334"/>
    </source>
</evidence>
<keyword evidence="4 16" id="KW-0812">Transmembrane</keyword>
<feature type="region of interest" description="Disordered" evidence="15">
    <location>
        <begin position="793"/>
        <end position="894"/>
    </location>
</feature>
<evidence type="ECO:0000256" key="9">
    <source>
        <dbReference type="ARBA" id="ARBA00022989"/>
    </source>
</evidence>
<dbReference type="OrthoDB" id="300641at2759"/>
<dbReference type="InterPro" id="IPR034182">
    <property type="entry name" value="Kexin/furin"/>
</dbReference>
<dbReference type="PROSITE" id="PS00138">
    <property type="entry name" value="SUBTILASE_SER"/>
    <property type="match status" value="1"/>
</dbReference>
<feature type="compositionally biased region" description="Low complexity" evidence="15">
    <location>
        <begin position="714"/>
        <end position="732"/>
    </location>
</feature>
<evidence type="ECO:0000256" key="4">
    <source>
        <dbReference type="ARBA" id="ARBA00022692"/>
    </source>
</evidence>
<evidence type="ECO:0000259" key="18">
    <source>
        <dbReference type="PROSITE" id="PS51829"/>
    </source>
</evidence>
<keyword evidence="7 14" id="KW-0720">Serine protease</keyword>
<evidence type="ECO:0000256" key="8">
    <source>
        <dbReference type="ARBA" id="ARBA00022837"/>
    </source>
</evidence>
<evidence type="ECO:0000256" key="6">
    <source>
        <dbReference type="ARBA" id="ARBA00022801"/>
    </source>
</evidence>
<dbReference type="CDD" id="cd04059">
    <property type="entry name" value="Peptidases_S8_Protein_convertases_Kexins_Furin-like"/>
    <property type="match status" value="1"/>
</dbReference>
<dbReference type="Pfam" id="PF01483">
    <property type="entry name" value="P_proprotein"/>
    <property type="match status" value="1"/>
</dbReference>
<evidence type="ECO:0000256" key="14">
    <source>
        <dbReference type="PROSITE-ProRule" id="PRU01240"/>
    </source>
</evidence>
<feature type="compositionally biased region" description="Acidic residues" evidence="15">
    <location>
        <begin position="833"/>
        <end position="847"/>
    </location>
</feature>
<dbReference type="FunFam" id="2.60.120.260:FF:000026">
    <property type="entry name" value="proprotein convertase subtilisin/kexin type 7"/>
    <property type="match status" value="1"/>
</dbReference>
<dbReference type="PANTHER" id="PTHR42884:SF14">
    <property type="entry name" value="NEUROENDOCRINE CONVERTASE 1"/>
    <property type="match status" value="1"/>
</dbReference>
<sequence length="894" mass="98514">MRFATVVLLQLLAALAAAMKVPAKNFVERDYFVVEIDTSNSTAPLHSFITNYNDSYRFEHPVRGLDDHFVFSVEKAHPHASFLGNLNSNDYNHIKRADGFEEAHDALVSHPGLRLIHMLPPKKLERRMPVPMDDLPIIGESVEKREFTAVDSSQLPLKEVADKLDINDPIFGQQWHLVNTINPGNDVNVKNVWYNGNMGQGITVAVVDDGLDVDLEDLYDNFNPKGSWDFNDNNNLPKPRLFDDYHGTRCAGEIAAVKNDVCGVGVAYKAKVAGIRILSGPITSEDEASAMMYGLDANDIFSCSWGPTDNGMTVAGPDLLVKKAIIKGIQDGRNNKGALYVFASGNGGRVGDQCNFDGYTNSIYSITVGAIDYKGLHPSYAEACSAVMVVTYSSGSLEHIHTTDIKKKCSATHGGTSAAAPLAAGIYALALLANPDLTWRDLQYVSAMAAVPVNEDDGDYQEGALGQKYSHKYGYGKLDAEKLVEAAKNWKNVKPQSWLYSDVANVDQEVTGPATKESEVITSTITISKEDLEVMNLERIEHVNVKVNIDSLFRGKIGVRLVSPTGIISHLARFRPMDSAGSGLRDWVFMSVAHFGEAGVGDWKLEVFSDKGNTIKFKNWQIRLYGESIDAEKAEKYDVEKDYAVVRRERLDKLGLPKDTETIQSSVAPGTDTSESETLATETFASESNAPESETHVDTTTEPITATARPSIESTTNTGTTTSTASALPSGTNEEEEDNHEGANKQYTSTHAGQYFMALAVVGFIAVIVVMKWHKTPGSSRRRRRDDFEFDIIPGEDYSDTDEDGDSLDLRSRDPEDLDRERLFDDFNAESLPDYEDDMFQIGDEEDHDKTVSKTTESREQQSDMTNIDNHSPEIETGGSIEPGESEDTTNRHQ</sequence>
<keyword evidence="11" id="KW-0865">Zymogen</keyword>
<feature type="region of interest" description="Disordered" evidence="15">
    <location>
        <begin position="657"/>
        <end position="743"/>
    </location>
</feature>
<dbReference type="InterPro" id="IPR002884">
    <property type="entry name" value="P_dom"/>
</dbReference>
<dbReference type="PROSITE" id="PS51892">
    <property type="entry name" value="SUBTILASE"/>
    <property type="match status" value="1"/>
</dbReference>
<feature type="active site" description="Charge relay system" evidence="13 14">
    <location>
        <position position="208"/>
    </location>
</feature>
<dbReference type="InterPro" id="IPR008979">
    <property type="entry name" value="Galactose-bd-like_sf"/>
</dbReference>
<feature type="compositionally biased region" description="Basic and acidic residues" evidence="15">
    <location>
        <begin position="808"/>
        <end position="825"/>
    </location>
</feature>
<evidence type="ECO:0000256" key="11">
    <source>
        <dbReference type="ARBA" id="ARBA00023145"/>
    </source>
</evidence>
<dbReference type="PROSITE" id="PS00137">
    <property type="entry name" value="SUBTILASE_HIS"/>
    <property type="match status" value="1"/>
</dbReference>
<dbReference type="PROSITE" id="PS51829">
    <property type="entry name" value="P_HOMO_B"/>
    <property type="match status" value="1"/>
</dbReference>
<keyword evidence="8" id="KW-0106">Calcium</keyword>
<dbReference type="InterPro" id="IPR036852">
    <property type="entry name" value="Peptidase_S8/S53_dom_sf"/>
</dbReference>
<organism evidence="19 20">
    <name type="scientific">Sungouiella intermedia</name>
    <dbReference type="NCBI Taxonomy" id="45354"/>
    <lineage>
        <taxon>Eukaryota</taxon>
        <taxon>Fungi</taxon>
        <taxon>Dikarya</taxon>
        <taxon>Ascomycota</taxon>
        <taxon>Saccharomycotina</taxon>
        <taxon>Pichiomycetes</taxon>
        <taxon>Metschnikowiaceae</taxon>
        <taxon>Sungouiella</taxon>
    </lineage>
</organism>
<feature type="transmembrane region" description="Helical" evidence="16">
    <location>
        <begin position="755"/>
        <end position="774"/>
    </location>
</feature>
<evidence type="ECO:0000256" key="5">
    <source>
        <dbReference type="ARBA" id="ARBA00022729"/>
    </source>
</evidence>
<dbReference type="InterPro" id="IPR000209">
    <property type="entry name" value="Peptidase_S8/S53_dom"/>
</dbReference>
<dbReference type="GO" id="GO:0007323">
    <property type="term" value="P:peptide pheromone maturation"/>
    <property type="evidence" value="ECO:0007669"/>
    <property type="project" value="UniProtKB-ARBA"/>
</dbReference>
<keyword evidence="10 16" id="KW-0472">Membrane</keyword>
<evidence type="ECO:0000256" key="16">
    <source>
        <dbReference type="SAM" id="Phobius"/>
    </source>
</evidence>
<dbReference type="Gene3D" id="2.60.120.260">
    <property type="entry name" value="Galactose-binding domain-like"/>
    <property type="match status" value="1"/>
</dbReference>
<dbReference type="GO" id="GO:0004252">
    <property type="term" value="F:serine-type endopeptidase activity"/>
    <property type="evidence" value="ECO:0007669"/>
    <property type="project" value="UniProtKB-UniRule"/>
</dbReference>
<feature type="compositionally biased region" description="Acidic residues" evidence="15">
    <location>
        <begin position="797"/>
        <end position="807"/>
    </location>
</feature>
<feature type="signal peptide" evidence="17">
    <location>
        <begin position="1"/>
        <end position="18"/>
    </location>
</feature>
<dbReference type="GO" id="GO:0016485">
    <property type="term" value="P:protein processing"/>
    <property type="evidence" value="ECO:0007669"/>
    <property type="project" value="TreeGrafter"/>
</dbReference>
<dbReference type="PRINTS" id="PR00723">
    <property type="entry name" value="SUBTILISIN"/>
</dbReference>
<dbReference type="EMBL" id="LT635758">
    <property type="protein sequence ID" value="SGZ52324.1"/>
    <property type="molecule type" value="Genomic_DNA"/>
</dbReference>
<keyword evidence="20" id="KW-1185">Reference proteome</keyword>
<dbReference type="Pfam" id="PF00082">
    <property type="entry name" value="Peptidase_S8"/>
    <property type="match status" value="1"/>
</dbReference>
<keyword evidence="9 16" id="KW-1133">Transmembrane helix</keyword>
<dbReference type="GO" id="GO:0005802">
    <property type="term" value="C:trans-Golgi network"/>
    <property type="evidence" value="ECO:0007669"/>
    <property type="project" value="TreeGrafter"/>
</dbReference>
<proteinExistence type="inferred from homology"/>
<gene>
    <name evidence="19" type="ORF">SAMEA4029010_CIC11G00000003589</name>
</gene>
<evidence type="ECO:0000256" key="17">
    <source>
        <dbReference type="SAM" id="SignalP"/>
    </source>
</evidence>
<evidence type="ECO:0000256" key="10">
    <source>
        <dbReference type="ARBA" id="ARBA00023136"/>
    </source>
</evidence>
<feature type="compositionally biased region" description="Polar residues" evidence="15">
    <location>
        <begin position="662"/>
        <end position="692"/>
    </location>
</feature>
<name>A0A1L0D723_9ASCO</name>
<dbReference type="InterPro" id="IPR023828">
    <property type="entry name" value="Peptidase_S8_Ser-AS"/>
</dbReference>
<evidence type="ECO:0000313" key="19">
    <source>
        <dbReference type="EMBL" id="SGZ52324.1"/>
    </source>
</evidence>
<evidence type="ECO:0000256" key="3">
    <source>
        <dbReference type="ARBA" id="ARBA00022670"/>
    </source>
</evidence>
<dbReference type="InterPro" id="IPR023827">
    <property type="entry name" value="Peptidase_S8_Asp-AS"/>
</dbReference>
<accession>A0A1L0D723</accession>
<feature type="chain" id="PRO_5012317932" evidence="17">
    <location>
        <begin position="19"/>
        <end position="894"/>
    </location>
</feature>
<dbReference type="InterPro" id="IPR015500">
    <property type="entry name" value="Peptidase_S8_subtilisin-rel"/>
</dbReference>
<dbReference type="STRING" id="45354.A0A1L0D723"/>
<dbReference type="GO" id="GO:0000139">
    <property type="term" value="C:Golgi membrane"/>
    <property type="evidence" value="ECO:0007669"/>
    <property type="project" value="TreeGrafter"/>
</dbReference>
<keyword evidence="12" id="KW-0325">Glycoprotein</keyword>
<comment type="similarity">
    <text evidence="2">Belongs to the peptidase S8 family. Furin subfamily.</text>
</comment>
<evidence type="ECO:0000256" key="2">
    <source>
        <dbReference type="ARBA" id="ARBA00005325"/>
    </source>
</evidence>
<evidence type="ECO:0000256" key="12">
    <source>
        <dbReference type="ARBA" id="ARBA00023180"/>
    </source>
</evidence>
<evidence type="ECO:0000256" key="7">
    <source>
        <dbReference type="ARBA" id="ARBA00022825"/>
    </source>
</evidence>
<feature type="active site" description="Charge relay system" evidence="13 14">
    <location>
        <position position="246"/>
    </location>
</feature>
<dbReference type="PROSITE" id="PS00136">
    <property type="entry name" value="SUBTILASE_ASP"/>
    <property type="match status" value="1"/>
</dbReference>
<feature type="compositionally biased region" description="Basic and acidic residues" evidence="15">
    <location>
        <begin position="848"/>
        <end position="862"/>
    </location>
</feature>
<dbReference type="FunFam" id="3.40.50.200:FF:000005">
    <property type="entry name" value="Proprotein convertase subtilisin/kexin type 7"/>
    <property type="match status" value="1"/>
</dbReference>
<protein>
    <submittedName>
        <fullName evidence="19">CIC11C00000003589</fullName>
    </submittedName>
</protein>
<comment type="subcellular location">
    <subcellularLocation>
        <location evidence="1">Membrane</location>
    </subcellularLocation>
</comment>
<feature type="domain" description="P/Homo B" evidence="18">
    <location>
        <begin position="493"/>
        <end position="630"/>
    </location>
</feature>